<protein>
    <submittedName>
        <fullName evidence="5">Sulfatase-like hydrolase/transferase</fullName>
    </submittedName>
</protein>
<feature type="signal peptide" evidence="3">
    <location>
        <begin position="1"/>
        <end position="22"/>
    </location>
</feature>
<keyword evidence="3" id="KW-0732">Signal</keyword>
<keyword evidence="6" id="KW-1185">Reference proteome</keyword>
<reference evidence="5 6" key="1">
    <citation type="submission" date="2020-12" db="EMBL/GenBank/DDBJ databases">
        <title>Bacterial novel species Pedobacter sp. SD-b isolated from soil.</title>
        <authorList>
            <person name="Jung H.-Y."/>
        </authorList>
    </citation>
    <scope>NUCLEOTIDE SEQUENCE [LARGE SCALE GENOMIC DNA]</scope>
    <source>
        <strain evidence="5 6">SD-b</strain>
    </source>
</reference>
<dbReference type="Pfam" id="PF00884">
    <property type="entry name" value="Sulfatase"/>
    <property type="match status" value="1"/>
</dbReference>
<name>A0ABS1BN12_9SPHI</name>
<evidence type="ECO:0000313" key="6">
    <source>
        <dbReference type="Proteomes" id="UP000660024"/>
    </source>
</evidence>
<dbReference type="SUPFAM" id="SSF53649">
    <property type="entry name" value="Alkaline phosphatase-like"/>
    <property type="match status" value="1"/>
</dbReference>
<proteinExistence type="predicted"/>
<dbReference type="Gene3D" id="3.40.720.10">
    <property type="entry name" value="Alkaline Phosphatase, subunit A"/>
    <property type="match status" value="1"/>
</dbReference>
<dbReference type="PANTHER" id="PTHR45953">
    <property type="entry name" value="IDURONATE 2-SULFATASE"/>
    <property type="match status" value="1"/>
</dbReference>
<evidence type="ECO:0000256" key="3">
    <source>
        <dbReference type="SAM" id="SignalP"/>
    </source>
</evidence>
<sequence>MKIKRFLLLIPLFLFAVFSVQGQTKSAKQKVVNKRTKQPNILVVMTDQQSATMLSCTGNKWLNTPAVDKLASKGVRFERAYATMPVCLPSRFSLQTGLFPSFVGIRENDEPVAEKYLPVLDSLHSRSLGTLFRNAGYDTYYGGKVHIPTQITNAAPWGYTVISKNEREGLAKDASKFLLNRKSTDKPFLLFTSFINPHDICFDAIKFGNPGSALAKGTPKDLLDVIKVPDGMTREEFFGKYCPPLPANHQPMFGEPYAVDSLIRLRDFRDAVREEWTDEDWRMHRWAYARLTESSDALIGQVLDALEKSGLNENTIVVFTSDHGDNDSSHKLEHKTFFYEEAARIPFIISSPWMKQKGKVDSLHLVSNGLDLLPTLCDLSGIKIPEGLSGRSLKPLLNQTAKKWRSHIFIENQLGYLIHTNRYKYELDDKNGNKIREVFTDLQVDPGETCNMINDAKYSSVIRDLRKELLTHLAKLNIKIIPPGE</sequence>
<keyword evidence="2" id="KW-0378">Hydrolase</keyword>
<dbReference type="InterPro" id="IPR000917">
    <property type="entry name" value="Sulfatase_N"/>
</dbReference>
<evidence type="ECO:0000313" key="5">
    <source>
        <dbReference type="EMBL" id="MBK0383696.1"/>
    </source>
</evidence>
<dbReference type="Proteomes" id="UP000660024">
    <property type="component" value="Unassembled WGS sequence"/>
</dbReference>
<accession>A0ABS1BN12</accession>
<dbReference type="PANTHER" id="PTHR45953:SF1">
    <property type="entry name" value="IDURONATE 2-SULFATASE"/>
    <property type="match status" value="1"/>
</dbReference>
<dbReference type="InterPro" id="IPR017850">
    <property type="entry name" value="Alkaline_phosphatase_core_sf"/>
</dbReference>
<evidence type="ECO:0000256" key="2">
    <source>
        <dbReference type="ARBA" id="ARBA00022801"/>
    </source>
</evidence>
<evidence type="ECO:0000259" key="4">
    <source>
        <dbReference type="Pfam" id="PF00884"/>
    </source>
</evidence>
<evidence type="ECO:0000256" key="1">
    <source>
        <dbReference type="ARBA" id="ARBA00022723"/>
    </source>
</evidence>
<keyword evidence="1" id="KW-0479">Metal-binding</keyword>
<comment type="caution">
    <text evidence="5">The sequence shown here is derived from an EMBL/GenBank/DDBJ whole genome shotgun (WGS) entry which is preliminary data.</text>
</comment>
<feature type="domain" description="Sulfatase N-terminal" evidence="4">
    <location>
        <begin position="39"/>
        <end position="382"/>
    </location>
</feature>
<feature type="chain" id="PRO_5046502110" evidence="3">
    <location>
        <begin position="23"/>
        <end position="485"/>
    </location>
</feature>
<organism evidence="5 6">
    <name type="scientific">Pedobacter segetis</name>
    <dbReference type="NCBI Taxonomy" id="2793069"/>
    <lineage>
        <taxon>Bacteria</taxon>
        <taxon>Pseudomonadati</taxon>
        <taxon>Bacteroidota</taxon>
        <taxon>Sphingobacteriia</taxon>
        <taxon>Sphingobacteriales</taxon>
        <taxon>Sphingobacteriaceae</taxon>
        <taxon>Pedobacter</taxon>
    </lineage>
</organism>
<dbReference type="EMBL" id="JAEHFY010000016">
    <property type="protein sequence ID" value="MBK0383696.1"/>
    <property type="molecule type" value="Genomic_DNA"/>
</dbReference>
<gene>
    <name evidence="5" type="ORF">I5M32_12075</name>
</gene>
<dbReference type="RefSeq" id="WP_200586689.1">
    <property type="nucleotide sequence ID" value="NZ_JAEHFY010000016.1"/>
</dbReference>